<comment type="caution">
    <text evidence="2">The sequence shown here is derived from an EMBL/GenBank/DDBJ whole genome shotgun (WGS) entry which is preliminary data.</text>
</comment>
<keyword evidence="3" id="KW-1185">Reference proteome</keyword>
<dbReference type="AlphaFoldDB" id="A0A271K7S6"/>
<feature type="region of interest" description="Disordered" evidence="1">
    <location>
        <begin position="1"/>
        <end position="35"/>
    </location>
</feature>
<gene>
    <name evidence="2" type="ORF">CIT31_31825</name>
</gene>
<proteinExistence type="predicted"/>
<dbReference type="EMBL" id="NPKH01000039">
    <property type="protein sequence ID" value="PAP91806.1"/>
    <property type="molecule type" value="Genomic_DNA"/>
</dbReference>
<evidence type="ECO:0000313" key="3">
    <source>
        <dbReference type="Proteomes" id="UP000215931"/>
    </source>
</evidence>
<evidence type="ECO:0000313" key="2">
    <source>
        <dbReference type="EMBL" id="PAP91806.1"/>
    </source>
</evidence>
<sequence>MRPFKAKDSLRLQGPPGGGRDHVIPAPPTDSSVEQRLPPYDFAWRWHHDGGAPPFSQSGDQRGRLGVDARAGGGVAGGASRFVHAHIGVGCIVRTDRPIAVELFAPRSSRHSFTIGARGIGASATSEGGLETTFMNGGQVLMAGTFPWWRRRGSSLSENARGRTGFTSVFPSGMGGRIDPGEYTFNVGIWAFADYASGIRSAGVQSLVESSIIEMRIHRRD</sequence>
<protein>
    <submittedName>
        <fullName evidence="2">Uncharacterized protein</fullName>
    </submittedName>
</protein>
<feature type="compositionally biased region" description="Basic and acidic residues" evidence="1">
    <location>
        <begin position="1"/>
        <end position="10"/>
    </location>
</feature>
<reference evidence="2 3" key="1">
    <citation type="submission" date="2017-08" db="EMBL/GenBank/DDBJ databases">
        <title>Mesorhizobium wenxinae sp. nov., a novel rhizobial species isolated from root nodules of chickpea (Cicer arietinum L.).</title>
        <authorList>
            <person name="Zhang J."/>
        </authorList>
    </citation>
    <scope>NUCLEOTIDE SEQUENCE [LARGE SCALE GENOMIC DNA]</scope>
    <source>
        <strain evidence="3">WYCCWR 10019</strain>
    </source>
</reference>
<name>A0A271K7S6_9HYPH</name>
<dbReference type="Proteomes" id="UP000215931">
    <property type="component" value="Unassembled WGS sequence"/>
</dbReference>
<evidence type="ECO:0000256" key="1">
    <source>
        <dbReference type="SAM" id="MobiDB-lite"/>
    </source>
</evidence>
<organism evidence="2 3">
    <name type="scientific">Mesorhizobium wenxiniae</name>
    <dbReference type="NCBI Taxonomy" id="2014805"/>
    <lineage>
        <taxon>Bacteria</taxon>
        <taxon>Pseudomonadati</taxon>
        <taxon>Pseudomonadota</taxon>
        <taxon>Alphaproteobacteria</taxon>
        <taxon>Hyphomicrobiales</taxon>
        <taxon>Phyllobacteriaceae</taxon>
        <taxon>Mesorhizobium</taxon>
    </lineage>
</organism>
<accession>A0A271K7S6</accession>